<reference evidence="8 9" key="1">
    <citation type="submission" date="2020-11" db="EMBL/GenBank/DDBJ databases">
        <title>Taxonomic evaluation of the Bacillus sporothermodurans group of bacteria based on whole genome sequences.</title>
        <authorList>
            <person name="Fiedler G."/>
            <person name="Herbstmann A.-D."/>
            <person name="Doll E."/>
            <person name="Wenning M."/>
            <person name="Brinks E."/>
            <person name="Kabisch J."/>
            <person name="Breitenwieser F."/>
            <person name="Lappann M."/>
            <person name="Boehnlein C."/>
            <person name="Franz C."/>
        </authorList>
    </citation>
    <scope>NUCLEOTIDE SEQUENCE [LARGE SCALE GENOMIC DNA]</scope>
    <source>
        <strain evidence="8 9">JCM 19841</strain>
    </source>
</reference>
<dbReference type="InterPro" id="IPR050890">
    <property type="entry name" value="PTS_EIIA_component"/>
</dbReference>
<evidence type="ECO:0000256" key="4">
    <source>
        <dbReference type="ARBA" id="ARBA00022679"/>
    </source>
</evidence>
<dbReference type="NCBIfam" id="TIGR00830">
    <property type="entry name" value="PTBA"/>
    <property type="match status" value="1"/>
</dbReference>
<keyword evidence="6" id="KW-0418">Kinase</keyword>
<name>A0ABX7E2C7_9BACI</name>
<dbReference type="PROSITE" id="PS51093">
    <property type="entry name" value="PTS_EIIA_TYPE_1"/>
    <property type="match status" value="1"/>
</dbReference>
<comment type="subcellular location">
    <subcellularLocation>
        <location evidence="1">Cytoplasm</location>
    </subcellularLocation>
</comment>
<dbReference type="PANTHER" id="PTHR45008:SF1">
    <property type="entry name" value="PTS SYSTEM GLUCOSE-SPECIFIC EIIA COMPONENT"/>
    <property type="match status" value="1"/>
</dbReference>
<dbReference type="EMBL" id="CP065425">
    <property type="protein sequence ID" value="QQZ08952.1"/>
    <property type="molecule type" value="Genomic_DNA"/>
</dbReference>
<evidence type="ECO:0000256" key="6">
    <source>
        <dbReference type="ARBA" id="ARBA00022777"/>
    </source>
</evidence>
<evidence type="ECO:0000259" key="7">
    <source>
        <dbReference type="PROSITE" id="PS51093"/>
    </source>
</evidence>
<keyword evidence="3 8" id="KW-0762">Sugar transport</keyword>
<dbReference type="PROSITE" id="PS00371">
    <property type="entry name" value="PTS_EIIA_TYPE_1_HIS"/>
    <property type="match status" value="1"/>
</dbReference>
<keyword evidence="2" id="KW-0813">Transport</keyword>
<dbReference type="InterPro" id="IPR001127">
    <property type="entry name" value="PTS_EIIA_1_perm"/>
</dbReference>
<evidence type="ECO:0000256" key="2">
    <source>
        <dbReference type="ARBA" id="ARBA00022448"/>
    </source>
</evidence>
<dbReference type="InterPro" id="IPR011055">
    <property type="entry name" value="Dup_hybrid_motif"/>
</dbReference>
<evidence type="ECO:0000256" key="3">
    <source>
        <dbReference type="ARBA" id="ARBA00022597"/>
    </source>
</evidence>
<evidence type="ECO:0000313" key="9">
    <source>
        <dbReference type="Proteomes" id="UP000595691"/>
    </source>
</evidence>
<keyword evidence="4" id="KW-0808">Transferase</keyword>
<keyword evidence="9" id="KW-1185">Reference proteome</keyword>
<dbReference type="RefSeq" id="WP_202778003.1">
    <property type="nucleotide sequence ID" value="NZ_CP065425.1"/>
</dbReference>
<dbReference type="Proteomes" id="UP000595691">
    <property type="component" value="Chromosome"/>
</dbReference>
<dbReference type="Gene3D" id="2.70.70.10">
    <property type="entry name" value="Glucose Permease (Domain IIA)"/>
    <property type="match status" value="1"/>
</dbReference>
<feature type="domain" description="PTS EIIA type-1" evidence="7">
    <location>
        <begin position="31"/>
        <end position="135"/>
    </location>
</feature>
<protein>
    <submittedName>
        <fullName evidence="8">PTS glucose transporter subunit IIA</fullName>
    </submittedName>
</protein>
<dbReference type="SUPFAM" id="SSF51261">
    <property type="entry name" value="Duplicated hybrid motif"/>
    <property type="match status" value="1"/>
</dbReference>
<organism evidence="8 9">
    <name type="scientific">Heyndrickxia vini</name>
    <dbReference type="NCBI Taxonomy" id="1476025"/>
    <lineage>
        <taxon>Bacteria</taxon>
        <taxon>Bacillati</taxon>
        <taxon>Bacillota</taxon>
        <taxon>Bacilli</taxon>
        <taxon>Bacillales</taxon>
        <taxon>Bacillaceae</taxon>
        <taxon>Heyndrickxia</taxon>
    </lineage>
</organism>
<dbReference type="Pfam" id="PF00358">
    <property type="entry name" value="PTS_EIIA_1"/>
    <property type="match status" value="1"/>
</dbReference>
<evidence type="ECO:0000256" key="1">
    <source>
        <dbReference type="ARBA" id="ARBA00004496"/>
    </source>
</evidence>
<evidence type="ECO:0000256" key="5">
    <source>
        <dbReference type="ARBA" id="ARBA00022683"/>
    </source>
</evidence>
<dbReference type="PANTHER" id="PTHR45008">
    <property type="entry name" value="PTS SYSTEM GLUCOSE-SPECIFIC EIIA COMPONENT"/>
    <property type="match status" value="1"/>
</dbReference>
<keyword evidence="5" id="KW-0598">Phosphotransferase system</keyword>
<proteinExistence type="predicted"/>
<accession>A0ABX7E2C7</accession>
<evidence type="ECO:0000313" key="8">
    <source>
        <dbReference type="EMBL" id="QQZ08952.1"/>
    </source>
</evidence>
<gene>
    <name evidence="8" type="ORF">I5776_18355</name>
</gene>
<sequence>MKFNLFKKEKEELHIYAPVNGQIVPIEQVPDPVFSQKMMGEGIAIQPSSGNIHAPVSGTVIQVAPTKHAVGLRAEDGSEILIHVGLETVALKGEGFNVVVHDGDKVSGGQLLIEVDWEYIKTNAKSTITPIVITNSMEGKKQYTVTEEQEGLQGKTVVITSSDK</sequence>